<name>A0A5C3NXV8_9APHY</name>
<reference evidence="5 6" key="1">
    <citation type="journal article" date="2019" name="Nat. Ecol. Evol.">
        <title>Megaphylogeny resolves global patterns of mushroom evolution.</title>
        <authorList>
            <person name="Varga T."/>
            <person name="Krizsan K."/>
            <person name="Foldi C."/>
            <person name="Dima B."/>
            <person name="Sanchez-Garcia M."/>
            <person name="Sanchez-Ramirez S."/>
            <person name="Szollosi G.J."/>
            <person name="Szarkandi J.G."/>
            <person name="Papp V."/>
            <person name="Albert L."/>
            <person name="Andreopoulos W."/>
            <person name="Angelini C."/>
            <person name="Antonin V."/>
            <person name="Barry K.W."/>
            <person name="Bougher N.L."/>
            <person name="Buchanan P."/>
            <person name="Buyck B."/>
            <person name="Bense V."/>
            <person name="Catcheside P."/>
            <person name="Chovatia M."/>
            <person name="Cooper J."/>
            <person name="Damon W."/>
            <person name="Desjardin D."/>
            <person name="Finy P."/>
            <person name="Geml J."/>
            <person name="Haridas S."/>
            <person name="Hughes K."/>
            <person name="Justo A."/>
            <person name="Karasinski D."/>
            <person name="Kautmanova I."/>
            <person name="Kiss B."/>
            <person name="Kocsube S."/>
            <person name="Kotiranta H."/>
            <person name="LaButti K.M."/>
            <person name="Lechner B.E."/>
            <person name="Liimatainen K."/>
            <person name="Lipzen A."/>
            <person name="Lukacs Z."/>
            <person name="Mihaltcheva S."/>
            <person name="Morgado L.N."/>
            <person name="Niskanen T."/>
            <person name="Noordeloos M.E."/>
            <person name="Ohm R.A."/>
            <person name="Ortiz-Santana B."/>
            <person name="Ovrebo C."/>
            <person name="Racz N."/>
            <person name="Riley R."/>
            <person name="Savchenko A."/>
            <person name="Shiryaev A."/>
            <person name="Soop K."/>
            <person name="Spirin V."/>
            <person name="Szebenyi C."/>
            <person name="Tomsovsky M."/>
            <person name="Tulloss R.E."/>
            <person name="Uehling J."/>
            <person name="Grigoriev I.V."/>
            <person name="Vagvolgyi C."/>
            <person name="Papp T."/>
            <person name="Martin F.M."/>
            <person name="Miettinen O."/>
            <person name="Hibbett D.S."/>
            <person name="Nagy L.G."/>
        </authorList>
    </citation>
    <scope>NUCLEOTIDE SEQUENCE [LARGE SCALE GENOMIC DNA]</scope>
    <source>
        <strain evidence="5 6">HHB13444</strain>
    </source>
</reference>
<keyword evidence="4" id="KW-0812">Transmembrane</keyword>
<dbReference type="PANTHER" id="PTHR33365:SF11">
    <property type="entry name" value="TAT PATHWAY SIGNAL SEQUENCE"/>
    <property type="match status" value="1"/>
</dbReference>
<gene>
    <name evidence="5" type="ORF">K466DRAFT_648086</name>
</gene>
<comment type="similarity">
    <text evidence="3">Belongs to the ustYa family.</text>
</comment>
<dbReference type="PANTHER" id="PTHR33365">
    <property type="entry name" value="YALI0B05434P"/>
    <property type="match status" value="1"/>
</dbReference>
<dbReference type="EMBL" id="ML211506">
    <property type="protein sequence ID" value="TFK82245.1"/>
    <property type="molecule type" value="Genomic_DNA"/>
</dbReference>
<comment type="pathway">
    <text evidence="1">Mycotoxin biosynthesis.</text>
</comment>
<evidence type="ECO:0000313" key="5">
    <source>
        <dbReference type="EMBL" id="TFK82245.1"/>
    </source>
</evidence>
<evidence type="ECO:0000256" key="4">
    <source>
        <dbReference type="SAM" id="Phobius"/>
    </source>
</evidence>
<dbReference type="GO" id="GO:0016491">
    <property type="term" value="F:oxidoreductase activity"/>
    <property type="evidence" value="ECO:0007669"/>
    <property type="project" value="UniProtKB-KW"/>
</dbReference>
<dbReference type="InParanoid" id="A0A5C3NXV8"/>
<dbReference type="Proteomes" id="UP000308197">
    <property type="component" value="Unassembled WGS sequence"/>
</dbReference>
<sequence length="208" mass="23598">MVCTSGLVVAPLLVVFVGSQVLVTISIVQGIREQLQKRAPPFATYTWIEDDVPEYFPVSGGPTLVLTSIEESVRYGIQEPEAYYEWAYNAPVGEGGNVRLGPNHRLFVTSFAHQLHCLLTFRTLLNDEGIPDGRALHHSEHCLSFLRQHTLCAADTTLEPDDTFSRNFTSQRVIADRKCVRTESYYETTRDMWMEWVAFKHRSTNTSL</sequence>
<evidence type="ECO:0000256" key="2">
    <source>
        <dbReference type="ARBA" id="ARBA00023002"/>
    </source>
</evidence>
<protein>
    <submittedName>
        <fullName evidence="5">Uncharacterized protein</fullName>
    </submittedName>
</protein>
<dbReference type="GO" id="GO:0043386">
    <property type="term" value="P:mycotoxin biosynthetic process"/>
    <property type="evidence" value="ECO:0007669"/>
    <property type="project" value="InterPro"/>
</dbReference>
<organism evidence="5 6">
    <name type="scientific">Polyporus arcularius HHB13444</name>
    <dbReference type="NCBI Taxonomy" id="1314778"/>
    <lineage>
        <taxon>Eukaryota</taxon>
        <taxon>Fungi</taxon>
        <taxon>Dikarya</taxon>
        <taxon>Basidiomycota</taxon>
        <taxon>Agaricomycotina</taxon>
        <taxon>Agaricomycetes</taxon>
        <taxon>Polyporales</taxon>
        <taxon>Polyporaceae</taxon>
        <taxon>Polyporus</taxon>
    </lineage>
</organism>
<dbReference type="InterPro" id="IPR021765">
    <property type="entry name" value="UstYa-like"/>
</dbReference>
<dbReference type="AlphaFoldDB" id="A0A5C3NXV8"/>
<keyword evidence="4" id="KW-1133">Transmembrane helix</keyword>
<dbReference type="STRING" id="1314778.A0A5C3NXV8"/>
<accession>A0A5C3NXV8</accession>
<evidence type="ECO:0000256" key="3">
    <source>
        <dbReference type="ARBA" id="ARBA00035112"/>
    </source>
</evidence>
<keyword evidence="6" id="KW-1185">Reference proteome</keyword>
<keyword evidence="4" id="KW-0472">Membrane</keyword>
<keyword evidence="2" id="KW-0560">Oxidoreductase</keyword>
<evidence type="ECO:0000313" key="6">
    <source>
        <dbReference type="Proteomes" id="UP000308197"/>
    </source>
</evidence>
<proteinExistence type="inferred from homology"/>
<dbReference type="Pfam" id="PF11807">
    <property type="entry name" value="UstYa"/>
    <property type="match status" value="1"/>
</dbReference>
<evidence type="ECO:0000256" key="1">
    <source>
        <dbReference type="ARBA" id="ARBA00004685"/>
    </source>
</evidence>
<feature type="transmembrane region" description="Helical" evidence="4">
    <location>
        <begin position="6"/>
        <end position="28"/>
    </location>
</feature>